<organism evidence="1 2">
    <name type="scientific">Microcystis aeruginosa PCC 7806SL</name>
    <dbReference type="NCBI Taxonomy" id="1903187"/>
    <lineage>
        <taxon>Bacteria</taxon>
        <taxon>Bacillati</taxon>
        <taxon>Cyanobacteriota</taxon>
        <taxon>Cyanophyceae</taxon>
        <taxon>Oscillatoriophycideae</taxon>
        <taxon>Chroococcales</taxon>
        <taxon>Microcystaceae</taxon>
        <taxon>Microcystis</taxon>
    </lineage>
</organism>
<evidence type="ECO:0000313" key="2">
    <source>
        <dbReference type="Proteomes" id="UP000192439"/>
    </source>
</evidence>
<gene>
    <name evidence="1" type="ORF">BH695_3266</name>
</gene>
<sequence>MGVVPLIIAAEAEGVIRKIALRISRPARAFPACPLFGYHRGYR</sequence>
<keyword evidence="2" id="KW-1185">Reference proteome</keyword>
<proteinExistence type="predicted"/>
<evidence type="ECO:0000313" key="1">
    <source>
        <dbReference type="EMBL" id="ARI82545.1"/>
    </source>
</evidence>
<dbReference type="Proteomes" id="UP000192439">
    <property type="component" value="Chromosome"/>
</dbReference>
<accession>A0AB33BQD9</accession>
<dbReference type="EMBL" id="CP020771">
    <property type="protein sequence ID" value="ARI82545.1"/>
    <property type="molecule type" value="Genomic_DNA"/>
</dbReference>
<dbReference type="AlphaFoldDB" id="A0AB33BQD9"/>
<name>A0AB33BQD9_MICA7</name>
<protein>
    <submittedName>
        <fullName evidence="1">Uncharacterized protein</fullName>
    </submittedName>
</protein>
<reference evidence="1 2" key="1">
    <citation type="journal article" date="2018" name="Harmful Algae">
        <title>The highly heterogeneous methylated genomes and diverse restriction-modification systems of bloom-forming Microcystis.</title>
        <authorList>
            <person name="Zhao L."/>
            <person name="Song Y."/>
            <person name="Li L."/>
            <person name="Gan N."/>
            <person name="Brand J.J."/>
            <person name="Song L."/>
        </authorList>
    </citation>
    <scope>NUCLEOTIDE SEQUENCE [LARGE SCALE GENOMIC DNA]</scope>
    <source>
        <strain evidence="1 2">PCC 7806SL</strain>
    </source>
</reference>